<dbReference type="InterPro" id="IPR027417">
    <property type="entry name" value="P-loop_NTPase"/>
</dbReference>
<keyword evidence="4" id="KW-1185">Reference proteome</keyword>
<dbReference type="PANTHER" id="PTHR12788:SF10">
    <property type="entry name" value="PROTEIN-TYROSINE SULFOTRANSFERASE"/>
    <property type="match status" value="1"/>
</dbReference>
<sequence length="491" mass="54370">MTATGDALSREAALLYRSGRFDAAREAYGRLLERDPRRPNDWLNYGLLLRMKGDFHAALSAYDAALQNGAARAEEIHLNRAVILVDDLAKPDEALDALKAALDIRPDYVPALLNLGNIHEDAGDRDAARQAYGRALELEPDNPMALMRLADVTRFEGPDDPLIARLRKAVGRTDHAALERADLGYALGRALDQCENYDEAFAAYRLANKGSRALAPHPYDPAGAERFIDALIAGFPSRGSEASESDPSPIFICGMFRSGSTLVERILSAHSQITAGGELPFLPNMVRERLQPYPQSLAGRGEALYAELRKLYLDGLARTGLSGQRLTDKRPDNFLHVGLIKRLFPDAKIVLTRRNPLDNCLSVYFAHLDPALTYASSLESAVHWYRQHERLASHWQALFPDDVHCADYDALVADPGSEVARLLEFLGLDWEDACLKPHSGSGHVRTASAWQVREPLYTRSSGRWRNYRAHLDALLDVFGESENLGPPARKG</sequence>
<dbReference type="EMBL" id="JAIGNU010000004">
    <property type="protein sequence ID" value="MBX7502697.1"/>
    <property type="molecule type" value="Genomic_DNA"/>
</dbReference>
<gene>
    <name evidence="3" type="ORF">K3181_14745</name>
</gene>
<evidence type="ECO:0000256" key="2">
    <source>
        <dbReference type="PROSITE-ProRule" id="PRU00339"/>
    </source>
</evidence>
<dbReference type="InterPro" id="IPR019734">
    <property type="entry name" value="TPR_rpt"/>
</dbReference>
<accession>A0ABS7JYG3</accession>
<dbReference type="PROSITE" id="PS50005">
    <property type="entry name" value="TPR"/>
    <property type="match status" value="2"/>
</dbReference>
<dbReference type="InterPro" id="IPR026634">
    <property type="entry name" value="TPST-like"/>
</dbReference>
<dbReference type="SUPFAM" id="SSF48452">
    <property type="entry name" value="TPR-like"/>
    <property type="match status" value="1"/>
</dbReference>
<dbReference type="Gene3D" id="1.25.40.10">
    <property type="entry name" value="Tetratricopeptide repeat domain"/>
    <property type="match status" value="2"/>
</dbReference>
<dbReference type="InterPro" id="IPR011990">
    <property type="entry name" value="TPR-like_helical_dom_sf"/>
</dbReference>
<dbReference type="Gene3D" id="3.40.50.300">
    <property type="entry name" value="P-loop containing nucleotide triphosphate hydrolases"/>
    <property type="match status" value="1"/>
</dbReference>
<dbReference type="PANTHER" id="PTHR12788">
    <property type="entry name" value="PROTEIN-TYROSINE SULFOTRANSFERASE 2"/>
    <property type="match status" value="1"/>
</dbReference>
<keyword evidence="1" id="KW-0808">Transferase</keyword>
<comment type="caution">
    <text evidence="3">The sequence shown here is derived from an EMBL/GenBank/DDBJ whole genome shotgun (WGS) entry which is preliminary data.</text>
</comment>
<protein>
    <submittedName>
        <fullName evidence="3">Sulfotransferase</fullName>
    </submittedName>
</protein>
<name>A0ABS7JYG3_9SPHN</name>
<evidence type="ECO:0000313" key="3">
    <source>
        <dbReference type="EMBL" id="MBX7502697.1"/>
    </source>
</evidence>
<dbReference type="SUPFAM" id="SSF52540">
    <property type="entry name" value="P-loop containing nucleoside triphosphate hydrolases"/>
    <property type="match status" value="1"/>
</dbReference>
<dbReference type="SMART" id="SM00028">
    <property type="entry name" value="TPR"/>
    <property type="match status" value="4"/>
</dbReference>
<dbReference type="RefSeq" id="WP_221603888.1">
    <property type="nucleotide sequence ID" value="NZ_JAIGNU010000004.1"/>
</dbReference>
<dbReference type="Proteomes" id="UP000782554">
    <property type="component" value="Unassembled WGS sequence"/>
</dbReference>
<feature type="repeat" description="TPR" evidence="2">
    <location>
        <begin position="109"/>
        <end position="142"/>
    </location>
</feature>
<dbReference type="Pfam" id="PF14559">
    <property type="entry name" value="TPR_19"/>
    <property type="match status" value="1"/>
</dbReference>
<dbReference type="PROSITE" id="PS50293">
    <property type="entry name" value="TPR_REGION"/>
    <property type="match status" value="1"/>
</dbReference>
<proteinExistence type="predicted"/>
<feature type="repeat" description="TPR" evidence="2">
    <location>
        <begin position="5"/>
        <end position="38"/>
    </location>
</feature>
<dbReference type="Pfam" id="PF13469">
    <property type="entry name" value="Sulfotransfer_3"/>
    <property type="match status" value="1"/>
</dbReference>
<dbReference type="Pfam" id="PF13432">
    <property type="entry name" value="TPR_16"/>
    <property type="match status" value="1"/>
</dbReference>
<evidence type="ECO:0000256" key="1">
    <source>
        <dbReference type="ARBA" id="ARBA00022679"/>
    </source>
</evidence>
<organism evidence="3 4">
    <name type="scientific">Qipengyuania mesophila</name>
    <dbReference type="NCBI Taxonomy" id="2867246"/>
    <lineage>
        <taxon>Bacteria</taxon>
        <taxon>Pseudomonadati</taxon>
        <taxon>Pseudomonadota</taxon>
        <taxon>Alphaproteobacteria</taxon>
        <taxon>Sphingomonadales</taxon>
        <taxon>Erythrobacteraceae</taxon>
        <taxon>Qipengyuania</taxon>
    </lineage>
</organism>
<reference evidence="3 4" key="1">
    <citation type="submission" date="2021-08" db="EMBL/GenBank/DDBJ databases">
        <title>Comparative Genomics Analysis of the Genus Qipengyuania Reveals Extensive Genetic Diversity and Metabolic Versatility, Including the Description of Fifteen Novel Species.</title>
        <authorList>
            <person name="Liu Y."/>
        </authorList>
    </citation>
    <scope>NUCLEOTIDE SEQUENCE [LARGE SCALE GENOMIC DNA]</scope>
    <source>
        <strain evidence="3 4">YG27</strain>
    </source>
</reference>
<keyword evidence="2" id="KW-0802">TPR repeat</keyword>
<evidence type="ECO:0000313" key="4">
    <source>
        <dbReference type="Proteomes" id="UP000782554"/>
    </source>
</evidence>